<gene>
    <name evidence="1" type="ORF">GLOINDRAFT_15720</name>
</gene>
<name>U9US09_RHIID</name>
<evidence type="ECO:0000313" key="1">
    <source>
        <dbReference type="EMBL" id="ESA23155.1"/>
    </source>
</evidence>
<dbReference type="AlphaFoldDB" id="U9US09"/>
<dbReference type="HOGENOM" id="CLU_2672315_0_0_1"/>
<sequence>MNGNTNKSPTKETLTNLYEWLFYLEKDIIVIQDKRGIDGNANRAMACQKNVLEEKVQSIKIIKKGKKNYKQGLMK</sequence>
<organism evidence="1">
    <name type="scientific">Rhizophagus irregularis (strain DAOM 181602 / DAOM 197198 / MUCL 43194)</name>
    <name type="common">Arbuscular mycorrhizal fungus</name>
    <name type="synonym">Glomus intraradices</name>
    <dbReference type="NCBI Taxonomy" id="747089"/>
    <lineage>
        <taxon>Eukaryota</taxon>
        <taxon>Fungi</taxon>
        <taxon>Fungi incertae sedis</taxon>
        <taxon>Mucoromycota</taxon>
        <taxon>Glomeromycotina</taxon>
        <taxon>Glomeromycetes</taxon>
        <taxon>Glomerales</taxon>
        <taxon>Glomeraceae</taxon>
        <taxon>Rhizophagus</taxon>
    </lineage>
</organism>
<reference evidence="1" key="1">
    <citation type="submission" date="2013-07" db="EMBL/GenBank/DDBJ databases">
        <title>The genome of an arbuscular mycorrhizal fungus provides insights into the evolution of the oldest plant symbiosis.</title>
        <authorList>
            <consortium name="DOE Joint Genome Institute"/>
            <person name="Tisserant E."/>
            <person name="Malbreil M."/>
            <person name="Kuo A."/>
            <person name="Kohler A."/>
            <person name="Symeonidi A."/>
            <person name="Balestrini R."/>
            <person name="Charron P."/>
            <person name="Duensing N."/>
            <person name="Frei-dit-Frey N."/>
            <person name="Gianinazzi-Pearson V."/>
            <person name="Gilbert B."/>
            <person name="Handa Y."/>
            <person name="Hijri M."/>
            <person name="Kaul R."/>
            <person name="Kawaguchi M."/>
            <person name="Krajinski F."/>
            <person name="Lammers P."/>
            <person name="Lapierre D."/>
            <person name="Masclaux F.G."/>
            <person name="Murat C."/>
            <person name="Morin E."/>
            <person name="Ndikumana S."/>
            <person name="Pagni M."/>
            <person name="Petitpierre D."/>
            <person name="Requena N."/>
            <person name="Rosikiewicz P."/>
            <person name="Riley R."/>
            <person name="Saito K."/>
            <person name="San Clemente H."/>
            <person name="Shapiro H."/>
            <person name="van Tuinen D."/>
            <person name="Becard G."/>
            <person name="Bonfante P."/>
            <person name="Paszkowski U."/>
            <person name="Shachar-Hill Y."/>
            <person name="Young J.P."/>
            <person name="Sanders I.R."/>
            <person name="Henrissat B."/>
            <person name="Rensing S.A."/>
            <person name="Grigoriev I.V."/>
            <person name="Corradi N."/>
            <person name="Roux C."/>
            <person name="Martin F."/>
        </authorList>
    </citation>
    <scope>NUCLEOTIDE SEQUENCE</scope>
    <source>
        <strain evidence="1">DAOM 197198</strain>
    </source>
</reference>
<dbReference type="EMBL" id="KI274991">
    <property type="protein sequence ID" value="ESA23155.1"/>
    <property type="molecule type" value="Genomic_DNA"/>
</dbReference>
<proteinExistence type="predicted"/>
<protein>
    <submittedName>
        <fullName evidence="1">Uncharacterized protein</fullName>
    </submittedName>
</protein>
<accession>U9US09</accession>